<reference evidence="1" key="1">
    <citation type="submission" date="2023-01" db="EMBL/GenBank/DDBJ databases">
        <authorList>
            <person name="Van Ghelder C."/>
            <person name="Rancurel C."/>
        </authorList>
    </citation>
    <scope>NUCLEOTIDE SEQUENCE</scope>
    <source>
        <strain evidence="1">CNCM I-4278</strain>
    </source>
</reference>
<gene>
    <name evidence="1" type="ORF">PDIGIT_LOCUS4542</name>
</gene>
<evidence type="ECO:0000313" key="2">
    <source>
        <dbReference type="Proteomes" id="UP001152607"/>
    </source>
</evidence>
<organism evidence="1 2">
    <name type="scientific">Periconia digitata</name>
    <dbReference type="NCBI Taxonomy" id="1303443"/>
    <lineage>
        <taxon>Eukaryota</taxon>
        <taxon>Fungi</taxon>
        <taxon>Dikarya</taxon>
        <taxon>Ascomycota</taxon>
        <taxon>Pezizomycotina</taxon>
        <taxon>Dothideomycetes</taxon>
        <taxon>Pleosporomycetidae</taxon>
        <taxon>Pleosporales</taxon>
        <taxon>Massarineae</taxon>
        <taxon>Periconiaceae</taxon>
        <taxon>Periconia</taxon>
    </lineage>
</organism>
<keyword evidence="2" id="KW-1185">Reference proteome</keyword>
<name>A0A9W4UC11_9PLEO</name>
<dbReference type="Proteomes" id="UP001152607">
    <property type="component" value="Unassembled WGS sequence"/>
</dbReference>
<protein>
    <submittedName>
        <fullName evidence="1">Uncharacterized protein</fullName>
    </submittedName>
</protein>
<evidence type="ECO:0000313" key="1">
    <source>
        <dbReference type="EMBL" id="CAI6331517.1"/>
    </source>
</evidence>
<comment type="caution">
    <text evidence="1">The sequence shown here is derived from an EMBL/GenBank/DDBJ whole genome shotgun (WGS) entry which is preliminary data.</text>
</comment>
<dbReference type="AlphaFoldDB" id="A0A9W4UC11"/>
<dbReference type="EMBL" id="CAOQHR010000003">
    <property type="protein sequence ID" value="CAI6331517.1"/>
    <property type="molecule type" value="Genomic_DNA"/>
</dbReference>
<proteinExistence type="predicted"/>
<accession>A0A9W4UC11</accession>
<sequence length="109" mass="12629">MIRKGSRQNQHTHTHTRLCRGLSIRPSLLPSSSSSSFSRHRPRLIFSHLPPQRLSKCPRHTTEISRFCPWPFSIPTFHPLRYPVASSRFPFFSSHLVFVASIHASNKRL</sequence>